<gene>
    <name evidence="1" type="ORF">GCM10011573_12460</name>
</gene>
<sequence>MIINHKGALFETEQMEMIGQKLAADRTVQEGKLFSEFCILVYERYVNIREVVNDNRCRKLNIEDLRKRLDINTIQRFLEYSSDEIEFYIDFACKYIQIVR</sequence>
<protein>
    <submittedName>
        <fullName evidence="1">Uncharacterized protein</fullName>
    </submittedName>
</protein>
<dbReference type="EMBL" id="BMKI01000002">
    <property type="protein sequence ID" value="GGC84343.1"/>
    <property type="molecule type" value="Genomic_DNA"/>
</dbReference>
<name>A0ABQ1NWG3_9ENTE</name>
<proteinExistence type="predicted"/>
<accession>A0ABQ1NWG3</accession>
<reference evidence="2" key="1">
    <citation type="journal article" date="2019" name="Int. J. Syst. Evol. Microbiol.">
        <title>The Global Catalogue of Microorganisms (GCM) 10K type strain sequencing project: providing services to taxonomists for standard genome sequencing and annotation.</title>
        <authorList>
            <consortium name="The Broad Institute Genomics Platform"/>
            <consortium name="The Broad Institute Genome Sequencing Center for Infectious Disease"/>
            <person name="Wu L."/>
            <person name="Ma J."/>
        </authorList>
    </citation>
    <scope>NUCLEOTIDE SEQUENCE [LARGE SCALE GENOMIC DNA]</scope>
    <source>
        <strain evidence="2">CGMCC 1.15942</strain>
    </source>
</reference>
<dbReference type="RefSeq" id="WP_088269076.1">
    <property type="nucleotide sequence ID" value="NZ_BMKI01000002.1"/>
</dbReference>
<organism evidence="1 2">
    <name type="scientific">Enterococcus wangshanyuanii</name>
    <dbReference type="NCBI Taxonomy" id="2005703"/>
    <lineage>
        <taxon>Bacteria</taxon>
        <taxon>Bacillati</taxon>
        <taxon>Bacillota</taxon>
        <taxon>Bacilli</taxon>
        <taxon>Lactobacillales</taxon>
        <taxon>Enterococcaceae</taxon>
        <taxon>Enterococcus</taxon>
    </lineage>
</organism>
<dbReference type="Proteomes" id="UP000630615">
    <property type="component" value="Unassembled WGS sequence"/>
</dbReference>
<keyword evidence="2" id="KW-1185">Reference proteome</keyword>
<comment type="caution">
    <text evidence="1">The sequence shown here is derived from an EMBL/GenBank/DDBJ whole genome shotgun (WGS) entry which is preliminary data.</text>
</comment>
<evidence type="ECO:0000313" key="1">
    <source>
        <dbReference type="EMBL" id="GGC84343.1"/>
    </source>
</evidence>
<evidence type="ECO:0000313" key="2">
    <source>
        <dbReference type="Proteomes" id="UP000630615"/>
    </source>
</evidence>